<evidence type="ECO:0000313" key="10">
    <source>
        <dbReference type="Proteomes" id="UP000190061"/>
    </source>
</evidence>
<evidence type="ECO:0000256" key="1">
    <source>
        <dbReference type="ARBA" id="ARBA00004167"/>
    </source>
</evidence>
<reference evidence="9 10" key="1">
    <citation type="submission" date="2017-02" db="EMBL/GenBank/DDBJ databases">
        <authorList>
            <person name="Peterson S.W."/>
        </authorList>
    </citation>
    <scope>NUCLEOTIDE SEQUENCE [LARGE SCALE GENOMIC DNA]</scope>
    <source>
        <strain evidence="9 10">DSM 21749</strain>
    </source>
</reference>
<dbReference type="STRING" id="1122188.SAMN02745674_02673"/>
<protein>
    <recommendedName>
        <fullName evidence="6">Protein HflK</fullName>
    </recommendedName>
</protein>
<feature type="compositionally biased region" description="Basic and acidic residues" evidence="7">
    <location>
        <begin position="367"/>
        <end position="383"/>
    </location>
</feature>
<dbReference type="RefSeq" id="WP_078759206.1">
    <property type="nucleotide sequence ID" value="NZ_FUXP01000015.1"/>
</dbReference>
<dbReference type="EMBL" id="FUXP01000015">
    <property type="protein sequence ID" value="SKA25030.1"/>
    <property type="molecule type" value="Genomic_DNA"/>
</dbReference>
<evidence type="ECO:0000256" key="3">
    <source>
        <dbReference type="ARBA" id="ARBA00022692"/>
    </source>
</evidence>
<name>A0A1T4S9N8_9GAMM</name>
<dbReference type="PANTHER" id="PTHR43327">
    <property type="entry name" value="STOMATIN-LIKE PROTEIN 2, MITOCHONDRIAL"/>
    <property type="match status" value="1"/>
</dbReference>
<dbReference type="AlphaFoldDB" id="A0A1T4S9N8"/>
<feature type="compositionally biased region" description="Gly residues" evidence="7">
    <location>
        <begin position="326"/>
        <end position="335"/>
    </location>
</feature>
<dbReference type="InterPro" id="IPR010201">
    <property type="entry name" value="HflK"/>
</dbReference>
<feature type="domain" description="Band 7" evidence="8">
    <location>
        <begin position="65"/>
        <end position="225"/>
    </location>
</feature>
<evidence type="ECO:0000256" key="2">
    <source>
        <dbReference type="ARBA" id="ARBA00006971"/>
    </source>
</evidence>
<dbReference type="PANTHER" id="PTHR43327:SF2">
    <property type="entry name" value="MODULATOR OF FTSH PROTEASE HFLK"/>
    <property type="match status" value="1"/>
</dbReference>
<evidence type="ECO:0000256" key="7">
    <source>
        <dbReference type="SAM" id="MobiDB-lite"/>
    </source>
</evidence>
<dbReference type="InterPro" id="IPR036013">
    <property type="entry name" value="Band_7/SPFH_dom_sf"/>
</dbReference>
<organism evidence="9 10">
    <name type="scientific">Lysobacter spongiicola DSM 21749</name>
    <dbReference type="NCBI Taxonomy" id="1122188"/>
    <lineage>
        <taxon>Bacteria</taxon>
        <taxon>Pseudomonadati</taxon>
        <taxon>Pseudomonadota</taxon>
        <taxon>Gammaproteobacteria</taxon>
        <taxon>Lysobacterales</taxon>
        <taxon>Lysobacteraceae</taxon>
        <taxon>Novilysobacter</taxon>
    </lineage>
</organism>
<keyword evidence="5 6" id="KW-0472">Membrane</keyword>
<dbReference type="PRINTS" id="PR00721">
    <property type="entry name" value="STOMATIN"/>
</dbReference>
<evidence type="ECO:0000313" key="9">
    <source>
        <dbReference type="EMBL" id="SKA25030.1"/>
    </source>
</evidence>
<comment type="function">
    <text evidence="6">HflC and HflK could encode or regulate a protease.</text>
</comment>
<sequence length="383" mass="41111">MAWNTPGSGNSGGPDGRPPRQRRPGNGGLEDVLDRLRGLFGGSGSGGPNIGRWVLLVVALWLVFNTFVLVTEQERGVVLRFGQYARVLQPGPHLKLPWPLERVTKVNATAIKTFSTTVPVLTSDENIVRVEINVQYRVGEPQQYLFGTRDADAMLGQAVLSTVREQVGRSTLDTVLGARGALAVSAREQLQASLDAYRTGLVVTELNLPNARPPEEVKPAFDDVNSAQQDKDRLISEAEAYAAQVVPEARGHAARIRNVAEGYNAAVVSRAEGDADRFSMLVDAYQDAPEVTRKRLWLETVEQVMAGNRKVVGGDSRQLIYVPMSGQGGSGGSATGPGSDITPPMLTPQLLGPEVNSSPSGTAPASNRDDRAARPTGRDEVTR</sequence>
<dbReference type="GO" id="GO:0008233">
    <property type="term" value="F:peptidase activity"/>
    <property type="evidence" value="ECO:0007669"/>
    <property type="project" value="UniProtKB-KW"/>
</dbReference>
<dbReference type="SMART" id="SM00244">
    <property type="entry name" value="PHB"/>
    <property type="match status" value="1"/>
</dbReference>
<evidence type="ECO:0000259" key="8">
    <source>
        <dbReference type="SMART" id="SM00244"/>
    </source>
</evidence>
<proteinExistence type="inferred from homology"/>
<keyword evidence="9" id="KW-0645">Protease</keyword>
<dbReference type="GO" id="GO:0006508">
    <property type="term" value="P:proteolysis"/>
    <property type="evidence" value="ECO:0007669"/>
    <property type="project" value="UniProtKB-KW"/>
</dbReference>
<dbReference type="Pfam" id="PF01145">
    <property type="entry name" value="Band_7"/>
    <property type="match status" value="1"/>
</dbReference>
<dbReference type="InterPro" id="IPR001972">
    <property type="entry name" value="Stomatin_HflK_fam"/>
</dbReference>
<accession>A0A1T4S9N8</accession>
<comment type="subcellular location">
    <subcellularLocation>
        <location evidence="1">Membrane</location>
        <topology evidence="1">Single-pass membrane protein</topology>
    </subcellularLocation>
</comment>
<keyword evidence="10" id="KW-1185">Reference proteome</keyword>
<feature type="region of interest" description="Disordered" evidence="7">
    <location>
        <begin position="323"/>
        <end position="383"/>
    </location>
</feature>
<keyword evidence="4 6" id="KW-1133">Transmembrane helix</keyword>
<dbReference type="SUPFAM" id="SSF117892">
    <property type="entry name" value="Band 7/SPFH domain"/>
    <property type="match status" value="1"/>
</dbReference>
<evidence type="ECO:0000256" key="6">
    <source>
        <dbReference type="RuleBase" id="RU364113"/>
    </source>
</evidence>
<gene>
    <name evidence="9" type="ORF">SAMN02745674_02673</name>
</gene>
<dbReference type="Proteomes" id="UP000190061">
    <property type="component" value="Unassembled WGS sequence"/>
</dbReference>
<keyword evidence="3 6" id="KW-0812">Transmembrane</keyword>
<keyword evidence="9" id="KW-0378">Hydrolase</keyword>
<dbReference type="InterPro" id="IPR001107">
    <property type="entry name" value="Band_7"/>
</dbReference>
<dbReference type="GO" id="GO:0016020">
    <property type="term" value="C:membrane"/>
    <property type="evidence" value="ECO:0007669"/>
    <property type="project" value="UniProtKB-SubCell"/>
</dbReference>
<feature type="transmembrane region" description="Helical" evidence="6">
    <location>
        <begin position="50"/>
        <end position="70"/>
    </location>
</feature>
<feature type="compositionally biased region" description="Polar residues" evidence="7">
    <location>
        <begin position="355"/>
        <end position="365"/>
    </location>
</feature>
<dbReference type="OrthoDB" id="9779595at2"/>
<dbReference type="NCBIfam" id="TIGR01933">
    <property type="entry name" value="hflK"/>
    <property type="match status" value="1"/>
</dbReference>
<evidence type="ECO:0000256" key="5">
    <source>
        <dbReference type="ARBA" id="ARBA00023136"/>
    </source>
</evidence>
<comment type="similarity">
    <text evidence="2 6">Belongs to the band 7/mec-2 family. HflK subfamily.</text>
</comment>
<dbReference type="Gene3D" id="3.30.479.30">
    <property type="entry name" value="Band 7 domain"/>
    <property type="match status" value="1"/>
</dbReference>
<dbReference type="InterPro" id="IPR050710">
    <property type="entry name" value="Band7/mec-2_domain"/>
</dbReference>
<comment type="subunit">
    <text evidence="6">HflC and HflK may interact to form a multimeric complex.</text>
</comment>
<feature type="region of interest" description="Disordered" evidence="7">
    <location>
        <begin position="1"/>
        <end position="28"/>
    </location>
</feature>
<evidence type="ECO:0000256" key="4">
    <source>
        <dbReference type="ARBA" id="ARBA00022989"/>
    </source>
</evidence>
<dbReference type="CDD" id="cd03404">
    <property type="entry name" value="SPFH_HflK"/>
    <property type="match status" value="1"/>
</dbReference>